<dbReference type="PANTHER" id="PTHR30244">
    <property type="entry name" value="TRANSAMINASE"/>
    <property type="match status" value="1"/>
</dbReference>
<dbReference type="Proteomes" id="UP000002033">
    <property type="component" value="Chromosome"/>
</dbReference>
<feature type="active site" description="Proton acceptor" evidence="2">
    <location>
        <position position="183"/>
    </location>
</feature>
<dbReference type="RefSeq" id="WP_013214920.1">
    <property type="nucleotide sequence ID" value="NC_014313.1"/>
</dbReference>
<dbReference type="SUPFAM" id="SSF53383">
    <property type="entry name" value="PLP-dependent transferases"/>
    <property type="match status" value="1"/>
</dbReference>
<dbReference type="HOGENOM" id="CLU_033332_0_0_5"/>
<keyword evidence="5" id="KW-0032">Aminotransferase</keyword>
<dbReference type="CDD" id="cd00616">
    <property type="entry name" value="AHBA_syn"/>
    <property type="match status" value="1"/>
</dbReference>
<dbReference type="InterPro" id="IPR015424">
    <property type="entry name" value="PyrdxlP-dep_Trfase"/>
</dbReference>
<name>D8JUB5_HYPDA</name>
<dbReference type="AlphaFoldDB" id="D8JUB5"/>
<evidence type="ECO:0000313" key="6">
    <source>
        <dbReference type="Proteomes" id="UP000002033"/>
    </source>
</evidence>
<dbReference type="InterPro" id="IPR015421">
    <property type="entry name" value="PyrdxlP-dep_Trfase_major"/>
</dbReference>
<dbReference type="KEGG" id="hdn:Hden_0888"/>
<sequence>MAIQLFVPTFDVEACLGEIRECLEKGWTGAGFKTIAFEEAWKSYSDLPHAHFLNSATSGLHLALDIYKEQHGWSDGDEVITTPITFVSTNHAILHANLKPVFADVDAHLCLDPDDVERKITPHTRAVVFVGLGGNTGQLSRIAEICTRHKLVLVLDAAHMAGTKLNGETPRGDVTVYSFQAVKNLPTADAGMICFADEDFDALARRKSWLGINKDTYARAADASAYKWQYEVESVGYKYHGNSIMAAIGLAQLPHLDAHNARRREIAALYDKGFAGRAEIATVPTAAGCFSSRHLYQILIDDREKLIADLNARGINTGVHYRNNLDYPMFADQHAACPKAARQSQHVLSLPLHPQLSDGDVSRVVEAVCTCVETRLERAL</sequence>
<keyword evidence="5" id="KW-0808">Transferase</keyword>
<dbReference type="Gene3D" id="3.90.1150.10">
    <property type="entry name" value="Aspartate Aminotransferase, domain 1"/>
    <property type="match status" value="1"/>
</dbReference>
<gene>
    <name evidence="5" type="ordered locus">Hden_0888</name>
</gene>
<dbReference type="InterPro" id="IPR000653">
    <property type="entry name" value="DegT/StrS_aminotransferase"/>
</dbReference>
<dbReference type="InterPro" id="IPR015422">
    <property type="entry name" value="PyrdxlP-dep_Trfase_small"/>
</dbReference>
<evidence type="ECO:0000256" key="4">
    <source>
        <dbReference type="RuleBase" id="RU004508"/>
    </source>
</evidence>
<evidence type="ECO:0000256" key="3">
    <source>
        <dbReference type="PIRSR" id="PIRSR000390-2"/>
    </source>
</evidence>
<feature type="modified residue" description="N6-(pyridoxal phosphate)lysine" evidence="3">
    <location>
        <position position="183"/>
    </location>
</feature>
<evidence type="ECO:0000256" key="1">
    <source>
        <dbReference type="ARBA" id="ARBA00037999"/>
    </source>
</evidence>
<keyword evidence="3 4" id="KW-0663">Pyridoxal phosphate</keyword>
<dbReference type="Pfam" id="PF01041">
    <property type="entry name" value="DegT_DnrJ_EryC1"/>
    <property type="match status" value="1"/>
</dbReference>
<dbReference type="eggNOG" id="COG0399">
    <property type="taxonomic scope" value="Bacteria"/>
</dbReference>
<reference evidence="6" key="1">
    <citation type="journal article" date="2011" name="J. Bacteriol.">
        <title>Genome sequences of eight morphologically diverse alphaproteobacteria.</title>
        <authorList>
            <consortium name="US DOE Joint Genome Institute"/>
            <person name="Brown P.J."/>
            <person name="Kysela D.T."/>
            <person name="Buechlein A."/>
            <person name="Hemmerich C."/>
            <person name="Brun Y.V."/>
        </authorList>
    </citation>
    <scope>NUCLEOTIDE SEQUENCE [LARGE SCALE GENOMIC DNA]</scope>
    <source>
        <strain evidence="6">ATCC 51888 / DSM 1869 / NCIB 11706 / TK 0415</strain>
    </source>
</reference>
<dbReference type="GO" id="GO:0030170">
    <property type="term" value="F:pyridoxal phosphate binding"/>
    <property type="evidence" value="ECO:0007669"/>
    <property type="project" value="TreeGrafter"/>
</dbReference>
<protein>
    <submittedName>
        <fullName evidence="5">DegT/DnrJ/EryC1/StrS aminotransferase</fullName>
    </submittedName>
</protein>
<evidence type="ECO:0000256" key="2">
    <source>
        <dbReference type="PIRSR" id="PIRSR000390-1"/>
    </source>
</evidence>
<organism evidence="5 6">
    <name type="scientific">Hyphomicrobium denitrificans (strain ATCC 51888 / DSM 1869 / NCIMB 11706 / TK 0415)</name>
    <dbReference type="NCBI Taxonomy" id="582899"/>
    <lineage>
        <taxon>Bacteria</taxon>
        <taxon>Pseudomonadati</taxon>
        <taxon>Pseudomonadota</taxon>
        <taxon>Alphaproteobacteria</taxon>
        <taxon>Hyphomicrobiales</taxon>
        <taxon>Hyphomicrobiaceae</taxon>
        <taxon>Hyphomicrobium</taxon>
    </lineage>
</organism>
<dbReference type="Gene3D" id="3.40.640.10">
    <property type="entry name" value="Type I PLP-dependent aspartate aminotransferase-like (Major domain)"/>
    <property type="match status" value="1"/>
</dbReference>
<comment type="similarity">
    <text evidence="1 4">Belongs to the DegT/DnrJ/EryC1 family.</text>
</comment>
<dbReference type="PIRSF" id="PIRSF000390">
    <property type="entry name" value="PLP_StrS"/>
    <property type="match status" value="1"/>
</dbReference>
<accession>D8JUB5</accession>
<dbReference type="STRING" id="582899.Hden_0888"/>
<keyword evidence="6" id="KW-1185">Reference proteome</keyword>
<dbReference type="EMBL" id="CP002083">
    <property type="protein sequence ID" value="ADJ22705.1"/>
    <property type="molecule type" value="Genomic_DNA"/>
</dbReference>
<evidence type="ECO:0000313" key="5">
    <source>
        <dbReference type="EMBL" id="ADJ22705.1"/>
    </source>
</evidence>
<proteinExistence type="inferred from homology"/>
<dbReference type="GO" id="GO:0000271">
    <property type="term" value="P:polysaccharide biosynthetic process"/>
    <property type="evidence" value="ECO:0007669"/>
    <property type="project" value="TreeGrafter"/>
</dbReference>
<dbReference type="PANTHER" id="PTHR30244:SF34">
    <property type="entry name" value="DTDP-4-AMINO-4,6-DIDEOXYGALACTOSE TRANSAMINASE"/>
    <property type="match status" value="1"/>
</dbReference>
<dbReference type="GO" id="GO:0008483">
    <property type="term" value="F:transaminase activity"/>
    <property type="evidence" value="ECO:0007669"/>
    <property type="project" value="UniProtKB-KW"/>
</dbReference>
<dbReference type="OrthoDB" id="9768668at2"/>